<dbReference type="PANTHER" id="PTHR32243">
    <property type="entry name" value="MALTOSE TRANSPORT SYSTEM PERMEASE-RELATED"/>
    <property type="match status" value="1"/>
</dbReference>
<organism evidence="9 10">
    <name type="scientific">Ectobacillus funiculus</name>
    <dbReference type="NCBI Taxonomy" id="137993"/>
    <lineage>
        <taxon>Bacteria</taxon>
        <taxon>Bacillati</taxon>
        <taxon>Bacillota</taxon>
        <taxon>Bacilli</taxon>
        <taxon>Bacillales</taxon>
        <taxon>Bacillaceae</taxon>
        <taxon>Ectobacillus</taxon>
    </lineage>
</organism>
<evidence type="ECO:0000256" key="6">
    <source>
        <dbReference type="ARBA" id="ARBA00023136"/>
    </source>
</evidence>
<feature type="transmembrane region" description="Helical" evidence="7">
    <location>
        <begin position="162"/>
        <end position="184"/>
    </location>
</feature>
<evidence type="ECO:0000256" key="1">
    <source>
        <dbReference type="ARBA" id="ARBA00004651"/>
    </source>
</evidence>
<evidence type="ECO:0000256" key="7">
    <source>
        <dbReference type="RuleBase" id="RU363032"/>
    </source>
</evidence>
<comment type="caution">
    <text evidence="9">The sequence shown here is derived from an EMBL/GenBank/DDBJ whole genome shotgun (WGS) entry which is preliminary data.</text>
</comment>
<dbReference type="PANTHER" id="PTHR32243:SF18">
    <property type="entry name" value="INNER MEMBRANE ABC TRANSPORTER PERMEASE PROTEIN YCJP"/>
    <property type="match status" value="1"/>
</dbReference>
<comment type="subcellular location">
    <subcellularLocation>
        <location evidence="1 7">Cell membrane</location>
        <topology evidence="1 7">Multi-pass membrane protein</topology>
    </subcellularLocation>
</comment>
<protein>
    <submittedName>
        <fullName evidence="9">Carbohydrate ABC transporter permease</fullName>
    </submittedName>
</protein>
<dbReference type="SUPFAM" id="SSF161098">
    <property type="entry name" value="MetI-like"/>
    <property type="match status" value="1"/>
</dbReference>
<keyword evidence="3" id="KW-1003">Cell membrane</keyword>
<dbReference type="PROSITE" id="PS50928">
    <property type="entry name" value="ABC_TM1"/>
    <property type="match status" value="1"/>
</dbReference>
<dbReference type="RefSeq" id="WP_379949978.1">
    <property type="nucleotide sequence ID" value="NZ_JBHMAF010000083.1"/>
</dbReference>
<feature type="domain" description="ABC transmembrane type-1" evidence="8">
    <location>
        <begin position="93"/>
        <end position="283"/>
    </location>
</feature>
<evidence type="ECO:0000313" key="10">
    <source>
        <dbReference type="Proteomes" id="UP001589609"/>
    </source>
</evidence>
<dbReference type="InterPro" id="IPR000515">
    <property type="entry name" value="MetI-like"/>
</dbReference>
<dbReference type="EMBL" id="JBHMAF010000083">
    <property type="protein sequence ID" value="MFB9759638.1"/>
    <property type="molecule type" value="Genomic_DNA"/>
</dbReference>
<dbReference type="InterPro" id="IPR035906">
    <property type="entry name" value="MetI-like_sf"/>
</dbReference>
<feature type="transmembrane region" description="Helical" evidence="7">
    <location>
        <begin position="262"/>
        <end position="283"/>
    </location>
</feature>
<feature type="transmembrane region" description="Helical" evidence="7">
    <location>
        <begin position="92"/>
        <end position="116"/>
    </location>
</feature>
<feature type="transmembrane region" description="Helical" evidence="7">
    <location>
        <begin position="128"/>
        <end position="150"/>
    </location>
</feature>
<comment type="similarity">
    <text evidence="7">Belongs to the binding-protein-dependent transport system permease family.</text>
</comment>
<evidence type="ECO:0000256" key="4">
    <source>
        <dbReference type="ARBA" id="ARBA00022692"/>
    </source>
</evidence>
<keyword evidence="4 7" id="KW-0812">Transmembrane</keyword>
<name>A0ABV5WHC5_9BACI</name>
<keyword evidence="2 7" id="KW-0813">Transport</keyword>
<evidence type="ECO:0000256" key="3">
    <source>
        <dbReference type="ARBA" id="ARBA00022475"/>
    </source>
</evidence>
<dbReference type="CDD" id="cd06261">
    <property type="entry name" value="TM_PBP2"/>
    <property type="match status" value="1"/>
</dbReference>
<evidence type="ECO:0000256" key="5">
    <source>
        <dbReference type="ARBA" id="ARBA00022989"/>
    </source>
</evidence>
<keyword evidence="5 7" id="KW-1133">Transmembrane helix</keyword>
<dbReference type="Proteomes" id="UP001589609">
    <property type="component" value="Unassembled WGS sequence"/>
</dbReference>
<proteinExistence type="inferred from homology"/>
<evidence type="ECO:0000256" key="2">
    <source>
        <dbReference type="ARBA" id="ARBA00022448"/>
    </source>
</evidence>
<sequence>MLDRPLSNSRPTKTQVINKIVEKLSLKNTWQLFVILLTCMIALVFLGPYIYLLLTSLKPSAEAVSSPPTLWPSKFSLENYFAMFKQLPIGKYFLNSLITAIISMVLSVFIGSLAAYGFSRFSSRVSNIFLLITLAIRMVPMISIAIPMYMIINDMGLVDTKLALILVYTSINVPFAIWMMIGFFDGISKELDEAARIDGCSRLGAFLRIILPVSLPGLATTAIFTFMLAWNDFLFALLLTSTNTKTATVGISQFLTAYNLDLGPMTAAAITFSLPVMLFSLLVQRYIVSGMTLGAVKE</sequence>
<gene>
    <name evidence="9" type="ORF">ACFFMS_14570</name>
</gene>
<dbReference type="InterPro" id="IPR050901">
    <property type="entry name" value="BP-dep_ABC_trans_perm"/>
</dbReference>
<evidence type="ECO:0000313" key="9">
    <source>
        <dbReference type="EMBL" id="MFB9759638.1"/>
    </source>
</evidence>
<accession>A0ABV5WHC5</accession>
<feature type="transmembrane region" description="Helical" evidence="7">
    <location>
        <begin position="205"/>
        <end position="230"/>
    </location>
</feature>
<reference evidence="9 10" key="1">
    <citation type="submission" date="2024-09" db="EMBL/GenBank/DDBJ databases">
        <authorList>
            <person name="Sun Q."/>
            <person name="Mori K."/>
        </authorList>
    </citation>
    <scope>NUCLEOTIDE SEQUENCE [LARGE SCALE GENOMIC DNA]</scope>
    <source>
        <strain evidence="9 10">JCM 11201</strain>
    </source>
</reference>
<evidence type="ECO:0000259" key="8">
    <source>
        <dbReference type="PROSITE" id="PS50928"/>
    </source>
</evidence>
<dbReference type="Pfam" id="PF00528">
    <property type="entry name" value="BPD_transp_1"/>
    <property type="match status" value="1"/>
</dbReference>
<feature type="transmembrane region" description="Helical" evidence="7">
    <location>
        <begin position="32"/>
        <end position="54"/>
    </location>
</feature>
<dbReference type="Gene3D" id="1.10.3720.10">
    <property type="entry name" value="MetI-like"/>
    <property type="match status" value="1"/>
</dbReference>
<keyword evidence="10" id="KW-1185">Reference proteome</keyword>
<keyword evidence="6 7" id="KW-0472">Membrane</keyword>